<proteinExistence type="predicted"/>
<accession>S3CYK1</accession>
<keyword evidence="2" id="KW-1185">Reference proteome</keyword>
<sequence length="432" mass="46655">MSAVTAITAMTVAAAINTDHDMSDTTSESMVTDTASESLVVGGGSEIITATTHKKNRLNLQPGTHELIELPDLLEVIRDSVEEAYAAGRAVVTHDIAGAPLEAYNKDRAAQAGHKAARHLIDALDRFPEVFALYFTKSAGIAADYLRVSIKDKLPAVADTLSAIEKEEIDSRNGRSFNGHSDKYETALKMLILRLQAESVSHGVDEAAITCIKDGRFQKCIIASLNFVGTRHSQHRCVEIFENLLTQYVDTILDTHWKSWQLSRIYTKHAMAVLLRVAGREPSGSAPGGLVAARLRSGVLGVGVLAAARLGVGGFGVAVLAASSLPARLEVAVLADTKPASTHSGGRKHANTKHARLVVDGLGVVGLFGPEAWQALDENGLPPLEVLRYLVDEPVRYIDYHYDQDALQDWRHEAGAFSDLGKRLGYARPIRL</sequence>
<gene>
    <name evidence="1" type="ORF">F503_02829</name>
</gene>
<evidence type="ECO:0000313" key="2">
    <source>
        <dbReference type="Proteomes" id="UP000016923"/>
    </source>
</evidence>
<dbReference type="AlphaFoldDB" id="S3CYK1"/>
<dbReference type="EMBL" id="KE148154">
    <property type="protein sequence ID" value="EPE06000.1"/>
    <property type="molecule type" value="Genomic_DNA"/>
</dbReference>
<organism evidence="1 2">
    <name type="scientific">Ophiostoma piceae (strain UAMH 11346)</name>
    <name type="common">Sap stain fungus</name>
    <dbReference type="NCBI Taxonomy" id="1262450"/>
    <lineage>
        <taxon>Eukaryota</taxon>
        <taxon>Fungi</taxon>
        <taxon>Dikarya</taxon>
        <taxon>Ascomycota</taxon>
        <taxon>Pezizomycotina</taxon>
        <taxon>Sordariomycetes</taxon>
        <taxon>Sordariomycetidae</taxon>
        <taxon>Ophiostomatales</taxon>
        <taxon>Ophiostomataceae</taxon>
        <taxon>Ophiostoma</taxon>
    </lineage>
</organism>
<dbReference type="Proteomes" id="UP000016923">
    <property type="component" value="Unassembled WGS sequence"/>
</dbReference>
<reference evidence="1 2" key="1">
    <citation type="journal article" date="2013" name="BMC Genomics">
        <title>The genome and transcriptome of the pine saprophyte Ophiostoma piceae, and a comparison with the bark beetle-associated pine pathogen Grosmannia clavigera.</title>
        <authorList>
            <person name="Haridas S."/>
            <person name="Wang Y."/>
            <person name="Lim L."/>
            <person name="Massoumi Alamouti S."/>
            <person name="Jackman S."/>
            <person name="Docking R."/>
            <person name="Robertson G."/>
            <person name="Birol I."/>
            <person name="Bohlmann J."/>
            <person name="Breuil C."/>
        </authorList>
    </citation>
    <scope>NUCLEOTIDE SEQUENCE [LARGE SCALE GENOMIC DNA]</scope>
    <source>
        <strain evidence="1 2">UAMH 11346</strain>
    </source>
</reference>
<dbReference type="HOGENOM" id="CLU_634758_0_0_1"/>
<dbReference type="VEuPathDB" id="FungiDB:F503_02829"/>
<protein>
    <submittedName>
        <fullName evidence="1">Uncharacterized protein</fullName>
    </submittedName>
</protein>
<evidence type="ECO:0000313" key="1">
    <source>
        <dbReference type="EMBL" id="EPE06000.1"/>
    </source>
</evidence>
<name>S3CYK1_OPHP1</name>